<evidence type="ECO:0000256" key="1">
    <source>
        <dbReference type="SAM" id="Phobius"/>
    </source>
</evidence>
<evidence type="ECO:0000313" key="3">
    <source>
        <dbReference type="Proteomes" id="UP000195719"/>
    </source>
</evidence>
<evidence type="ECO:0000313" key="2">
    <source>
        <dbReference type="EMBL" id="SMY34332.1"/>
    </source>
</evidence>
<protein>
    <submittedName>
        <fullName evidence="2">Uncharacterized protein</fullName>
    </submittedName>
</protein>
<gene>
    <name evidence="2" type="ORF">PAND9192_01275</name>
</gene>
<dbReference type="EMBL" id="FYAJ01000002">
    <property type="protein sequence ID" value="SMY34332.1"/>
    <property type="molecule type" value="Genomic_DNA"/>
</dbReference>
<organism evidence="2 3">
    <name type="scientific">Photobacterium andalusiense</name>
    <dbReference type="NCBI Taxonomy" id="2204296"/>
    <lineage>
        <taxon>Bacteria</taxon>
        <taxon>Pseudomonadati</taxon>
        <taxon>Pseudomonadota</taxon>
        <taxon>Gammaproteobacteria</taxon>
        <taxon>Vibrionales</taxon>
        <taxon>Vibrionaceae</taxon>
        <taxon>Photobacterium</taxon>
    </lineage>
</organism>
<keyword evidence="1" id="KW-1133">Transmembrane helix</keyword>
<name>A0A1Y6MCV8_9GAMM</name>
<keyword evidence="1" id="KW-0812">Transmembrane</keyword>
<feature type="transmembrane region" description="Helical" evidence="1">
    <location>
        <begin position="6"/>
        <end position="27"/>
    </location>
</feature>
<keyword evidence="3" id="KW-1185">Reference proteome</keyword>
<dbReference type="AlphaFoldDB" id="A0A1Y6MCV8"/>
<proteinExistence type="predicted"/>
<reference evidence="3" key="1">
    <citation type="submission" date="2017-06" db="EMBL/GenBank/DDBJ databases">
        <authorList>
            <person name="Rodrigo-Torres L."/>
            <person name="Arahal R.D."/>
            <person name="Lucena T."/>
        </authorList>
    </citation>
    <scope>NUCLEOTIDE SEQUENCE [LARGE SCALE GENOMIC DNA]</scope>
    <source>
        <strain evidence="3">CECT 9192</strain>
    </source>
</reference>
<sequence>MLENVIALIGLPLFGTVVGAFLTNFFFPYKLKRKQWKWEKEVKARESLVELLSRIRFVTEHYLSSLYMDSFSMSNAQNVEEEVIDLVKNLHSESYNYLIYLPKKDQKVFKEFLEQSQKVFDKHKETYGQWHEDDYDTMERHQNNLLNELLELSCDSLIDMGFDS</sequence>
<dbReference type="RefSeq" id="WP_087853047.1">
    <property type="nucleotide sequence ID" value="NZ_FYAJ01000002.1"/>
</dbReference>
<keyword evidence="1" id="KW-0472">Membrane</keyword>
<dbReference type="Proteomes" id="UP000195719">
    <property type="component" value="Unassembled WGS sequence"/>
</dbReference>
<accession>A0A1Y6MCV8</accession>